<evidence type="ECO:0000256" key="1">
    <source>
        <dbReference type="SAM" id="Phobius"/>
    </source>
</evidence>
<keyword evidence="1" id="KW-1133">Transmembrane helix</keyword>
<dbReference type="EMBL" id="JAGIOJ010000001">
    <property type="protein sequence ID" value="MBP2399252.1"/>
    <property type="molecule type" value="Genomic_DNA"/>
</dbReference>
<name>A0ABS4XSK1_GLUPR</name>
<evidence type="ECO:0000313" key="3">
    <source>
        <dbReference type="Proteomes" id="UP001195422"/>
    </source>
</evidence>
<sequence length="81" mass="8543">MVSHFGLSIGVFAVAATLAGSAVRLVLLLAVMLVADNSRALPRYHHLDVALDPALGINEGWTRACPQHSAARESTSARFSS</sequence>
<keyword evidence="3" id="KW-1185">Reference proteome</keyword>
<protein>
    <submittedName>
        <fullName evidence="2">Uncharacterized protein</fullName>
    </submittedName>
</protein>
<reference evidence="2 3" key="1">
    <citation type="submission" date="2021-03" db="EMBL/GenBank/DDBJ databases">
        <title>Sequencing the genomes of 1000 actinobacteria strains.</title>
        <authorList>
            <person name="Klenk H.-P."/>
        </authorList>
    </citation>
    <scope>NUCLEOTIDE SEQUENCE [LARGE SCALE GENOMIC DNA]</scope>
    <source>
        <strain evidence="2 3">DSM 20168</strain>
    </source>
</reference>
<comment type="caution">
    <text evidence="2">The sequence shown here is derived from an EMBL/GenBank/DDBJ whole genome shotgun (WGS) entry which is preliminary data.</text>
</comment>
<dbReference type="Proteomes" id="UP001195422">
    <property type="component" value="Unassembled WGS sequence"/>
</dbReference>
<accession>A0ABS4XSK1</accession>
<proteinExistence type="predicted"/>
<feature type="transmembrane region" description="Helical" evidence="1">
    <location>
        <begin position="6"/>
        <end position="35"/>
    </location>
</feature>
<organism evidence="2 3">
    <name type="scientific">Glutamicibacter protophormiae</name>
    <name type="common">Brevibacterium protophormiae</name>
    <dbReference type="NCBI Taxonomy" id="37930"/>
    <lineage>
        <taxon>Bacteria</taxon>
        <taxon>Bacillati</taxon>
        <taxon>Actinomycetota</taxon>
        <taxon>Actinomycetes</taxon>
        <taxon>Micrococcales</taxon>
        <taxon>Micrococcaceae</taxon>
        <taxon>Glutamicibacter</taxon>
    </lineage>
</organism>
<keyword evidence="1" id="KW-0812">Transmembrane</keyword>
<keyword evidence="1" id="KW-0472">Membrane</keyword>
<gene>
    <name evidence="2" type="ORF">JOF39_002333</name>
</gene>
<evidence type="ECO:0000313" key="2">
    <source>
        <dbReference type="EMBL" id="MBP2399252.1"/>
    </source>
</evidence>